<organism evidence="15 16">
    <name type="scientific">Gracilibacillus halotolerans</name>
    <dbReference type="NCBI Taxonomy" id="74386"/>
    <lineage>
        <taxon>Bacteria</taxon>
        <taxon>Bacillati</taxon>
        <taxon>Bacillota</taxon>
        <taxon>Bacilli</taxon>
        <taxon>Bacillales</taxon>
        <taxon>Bacillaceae</taxon>
        <taxon>Gracilibacillus</taxon>
    </lineage>
</organism>
<keyword evidence="4" id="KW-1003">Cell membrane</keyword>
<keyword evidence="5" id="KW-0597">Phosphoprotein</keyword>
<dbReference type="Gene3D" id="6.10.340.10">
    <property type="match status" value="1"/>
</dbReference>
<dbReference type="PRINTS" id="PR00344">
    <property type="entry name" value="BCTRLSENSOR"/>
</dbReference>
<dbReference type="InterPro" id="IPR036890">
    <property type="entry name" value="HATPase_C_sf"/>
</dbReference>
<dbReference type="SMART" id="SM00304">
    <property type="entry name" value="HAMP"/>
    <property type="match status" value="1"/>
</dbReference>
<keyword evidence="11 12" id="KW-0472">Membrane</keyword>
<dbReference type="Pfam" id="PF06580">
    <property type="entry name" value="His_kinase"/>
    <property type="match status" value="1"/>
</dbReference>
<dbReference type="PANTHER" id="PTHR34220">
    <property type="entry name" value="SENSOR HISTIDINE KINASE YPDA"/>
    <property type="match status" value="1"/>
</dbReference>
<dbReference type="Gene3D" id="3.30.565.10">
    <property type="entry name" value="Histidine kinase-like ATPase, C-terminal domain"/>
    <property type="match status" value="1"/>
</dbReference>
<dbReference type="Proteomes" id="UP000572212">
    <property type="component" value="Unassembled WGS sequence"/>
</dbReference>
<comment type="subcellular location">
    <subcellularLocation>
        <location evidence="2">Cell membrane</location>
        <topology evidence="2">Multi-pass membrane protein</topology>
    </subcellularLocation>
</comment>
<dbReference type="GO" id="GO:0000155">
    <property type="term" value="F:phosphorelay sensor kinase activity"/>
    <property type="evidence" value="ECO:0007669"/>
    <property type="project" value="InterPro"/>
</dbReference>
<evidence type="ECO:0000313" key="16">
    <source>
        <dbReference type="Proteomes" id="UP000572212"/>
    </source>
</evidence>
<dbReference type="AlphaFoldDB" id="A0A841RQX7"/>
<dbReference type="SMART" id="SM00387">
    <property type="entry name" value="HATPase_c"/>
    <property type="match status" value="1"/>
</dbReference>
<keyword evidence="16" id="KW-1185">Reference proteome</keyword>
<dbReference type="InterPro" id="IPR004358">
    <property type="entry name" value="Sig_transdc_His_kin-like_C"/>
</dbReference>
<reference evidence="15 16" key="1">
    <citation type="submission" date="2020-08" db="EMBL/GenBank/DDBJ databases">
        <title>Genomic Encyclopedia of Type Strains, Phase IV (KMG-IV): sequencing the most valuable type-strain genomes for metagenomic binning, comparative biology and taxonomic classification.</title>
        <authorList>
            <person name="Goeker M."/>
        </authorList>
    </citation>
    <scope>NUCLEOTIDE SEQUENCE [LARGE SCALE GENOMIC DNA]</scope>
    <source>
        <strain evidence="15 16">DSM 11805</strain>
    </source>
</reference>
<evidence type="ECO:0000256" key="12">
    <source>
        <dbReference type="SAM" id="Phobius"/>
    </source>
</evidence>
<dbReference type="InterPro" id="IPR003660">
    <property type="entry name" value="HAMP_dom"/>
</dbReference>
<feature type="domain" description="Histidine kinase" evidence="13">
    <location>
        <begin position="470"/>
        <end position="573"/>
    </location>
</feature>
<keyword evidence="10" id="KW-0902">Two-component regulatory system</keyword>
<evidence type="ECO:0000256" key="11">
    <source>
        <dbReference type="ARBA" id="ARBA00023136"/>
    </source>
</evidence>
<dbReference type="PANTHER" id="PTHR34220:SF7">
    <property type="entry name" value="SENSOR HISTIDINE KINASE YPDA"/>
    <property type="match status" value="1"/>
</dbReference>
<evidence type="ECO:0000256" key="2">
    <source>
        <dbReference type="ARBA" id="ARBA00004651"/>
    </source>
</evidence>
<sequence length="584" mass="67299">MDLRLKHKMVLLTSLVLLAFSIGGLFILQYAFQLYNKEIYRQYAQAIQVSSDSIEAELKKMERLSYQVATDTYVQSYLENLTEAETNYDTYMIGSDLRTRLLHVGALNKYVLSIQVYDKQNREYASGNSMIQITDERLQELKQRANEKKGGVNWLLPHETDKSLAAVRDIRNYLDLKFDRIGSVSIRVDMDTMVSDLTRSLAEQDTVFLIYDDSGQKIYESDDSLYDFSPEQLSNEHQGYQIIEWDNHPYFATHSEANNLGWTYVILVPYDNLFTVITKARTAVFITYLLLFFMMIFLGSKFTGSIVNPIESLNRKMKKVQTGNLEQIDIQEETDFPKDEAGEMHANFQKMMQQIQYLIGENYKKQLLIKESEYKTLQAQVNPHFLYNTLESINWTAKIAGEKKISQMAESLGYVLRSSINMTDTLITLEEELSIVEHYITIQSYRFEDRLQFSKNVPDELLSIHVPKFILQPIIENSIRYGLQEMVGICKISLTGEKEAGILELRLTDNGPGMDASYLQQIKQGNYEPKGTGLGLRNINDRIKILFGEEYGLTINSEKGVGTFITIRIPIEGEKEYVQSFVSR</sequence>
<protein>
    <recommendedName>
        <fullName evidence="3">histidine kinase</fullName>
        <ecNumber evidence="3">2.7.13.3</ecNumber>
    </recommendedName>
</protein>
<keyword evidence="6 15" id="KW-0808">Transferase</keyword>
<evidence type="ECO:0000256" key="9">
    <source>
        <dbReference type="ARBA" id="ARBA00022840"/>
    </source>
</evidence>
<dbReference type="GO" id="GO:0005886">
    <property type="term" value="C:plasma membrane"/>
    <property type="evidence" value="ECO:0007669"/>
    <property type="project" value="UniProtKB-SubCell"/>
</dbReference>
<dbReference type="Pfam" id="PF02518">
    <property type="entry name" value="HATPase_c"/>
    <property type="match status" value="1"/>
</dbReference>
<evidence type="ECO:0000256" key="10">
    <source>
        <dbReference type="ARBA" id="ARBA00023012"/>
    </source>
</evidence>
<proteinExistence type="predicted"/>
<evidence type="ECO:0000256" key="4">
    <source>
        <dbReference type="ARBA" id="ARBA00022475"/>
    </source>
</evidence>
<evidence type="ECO:0000313" key="15">
    <source>
        <dbReference type="EMBL" id="MBB6513766.1"/>
    </source>
</evidence>
<keyword evidence="12" id="KW-1133">Transmembrane helix</keyword>
<evidence type="ECO:0000256" key="7">
    <source>
        <dbReference type="ARBA" id="ARBA00022741"/>
    </source>
</evidence>
<dbReference type="EMBL" id="JACHON010000016">
    <property type="protein sequence ID" value="MBB6513766.1"/>
    <property type="molecule type" value="Genomic_DNA"/>
</dbReference>
<feature type="transmembrane region" description="Helical" evidence="12">
    <location>
        <begin position="285"/>
        <end position="310"/>
    </location>
</feature>
<dbReference type="CDD" id="cd06225">
    <property type="entry name" value="HAMP"/>
    <property type="match status" value="1"/>
</dbReference>
<dbReference type="PROSITE" id="PS50885">
    <property type="entry name" value="HAMP"/>
    <property type="match status" value="1"/>
</dbReference>
<accession>A0A841RQX7</accession>
<dbReference type="SUPFAM" id="SSF55874">
    <property type="entry name" value="ATPase domain of HSP90 chaperone/DNA topoisomerase II/histidine kinase"/>
    <property type="match status" value="1"/>
</dbReference>
<evidence type="ECO:0000256" key="5">
    <source>
        <dbReference type="ARBA" id="ARBA00022553"/>
    </source>
</evidence>
<dbReference type="GO" id="GO:0005524">
    <property type="term" value="F:ATP binding"/>
    <property type="evidence" value="ECO:0007669"/>
    <property type="project" value="UniProtKB-KW"/>
</dbReference>
<evidence type="ECO:0000259" key="13">
    <source>
        <dbReference type="PROSITE" id="PS50109"/>
    </source>
</evidence>
<keyword evidence="12" id="KW-0812">Transmembrane</keyword>
<evidence type="ECO:0000256" key="6">
    <source>
        <dbReference type="ARBA" id="ARBA00022679"/>
    </source>
</evidence>
<dbReference type="InterPro" id="IPR003594">
    <property type="entry name" value="HATPase_dom"/>
</dbReference>
<keyword evidence="7" id="KW-0547">Nucleotide-binding</keyword>
<keyword evidence="9" id="KW-0067">ATP-binding</keyword>
<dbReference type="EC" id="2.7.13.3" evidence="3"/>
<evidence type="ECO:0000256" key="1">
    <source>
        <dbReference type="ARBA" id="ARBA00000085"/>
    </source>
</evidence>
<keyword evidence="8 15" id="KW-0418">Kinase</keyword>
<dbReference type="InterPro" id="IPR050640">
    <property type="entry name" value="Bact_2-comp_sensor_kinase"/>
</dbReference>
<name>A0A841RQX7_9BACI</name>
<gene>
    <name evidence="15" type="ORF">GGQ92_002582</name>
</gene>
<comment type="caution">
    <text evidence="15">The sequence shown here is derived from an EMBL/GenBank/DDBJ whole genome shotgun (WGS) entry which is preliminary data.</text>
</comment>
<evidence type="ECO:0000259" key="14">
    <source>
        <dbReference type="PROSITE" id="PS50885"/>
    </source>
</evidence>
<dbReference type="PROSITE" id="PS50109">
    <property type="entry name" value="HIS_KIN"/>
    <property type="match status" value="1"/>
</dbReference>
<comment type="catalytic activity">
    <reaction evidence="1">
        <text>ATP + protein L-histidine = ADP + protein N-phospho-L-histidine.</text>
        <dbReference type="EC" id="2.7.13.3"/>
    </reaction>
</comment>
<dbReference type="InterPro" id="IPR010559">
    <property type="entry name" value="Sig_transdc_His_kin_internal"/>
</dbReference>
<evidence type="ECO:0000256" key="3">
    <source>
        <dbReference type="ARBA" id="ARBA00012438"/>
    </source>
</evidence>
<dbReference type="InterPro" id="IPR005467">
    <property type="entry name" value="His_kinase_dom"/>
</dbReference>
<evidence type="ECO:0000256" key="8">
    <source>
        <dbReference type="ARBA" id="ARBA00022777"/>
    </source>
</evidence>
<feature type="domain" description="HAMP" evidence="14">
    <location>
        <begin position="304"/>
        <end position="360"/>
    </location>
</feature>